<comment type="caution">
    <text evidence="2">The sequence shown here is derived from an EMBL/GenBank/DDBJ whole genome shotgun (WGS) entry which is preliminary data.</text>
</comment>
<evidence type="ECO:0000256" key="1">
    <source>
        <dbReference type="SAM" id="Phobius"/>
    </source>
</evidence>
<dbReference type="OrthoDB" id="9799456at2"/>
<dbReference type="InterPro" id="IPR009325">
    <property type="entry name" value="DUF983"/>
</dbReference>
<protein>
    <submittedName>
        <fullName evidence="2">DUF983 domain-containing protein</fullName>
    </submittedName>
</protein>
<feature type="transmembrane region" description="Helical" evidence="1">
    <location>
        <begin position="56"/>
        <end position="77"/>
    </location>
</feature>
<reference evidence="2 3" key="1">
    <citation type="submission" date="2018-12" db="EMBL/GenBank/DDBJ databases">
        <authorList>
            <person name="Grouzdev D.S."/>
            <person name="Krutkina M.S."/>
        </authorList>
    </citation>
    <scope>NUCLEOTIDE SEQUENCE [LARGE SCALE GENOMIC DNA]</scope>
    <source>
        <strain evidence="2 3">RmlP026</strain>
    </source>
</reference>
<feature type="transmembrane region" description="Helical" evidence="1">
    <location>
        <begin position="83"/>
        <end position="104"/>
    </location>
</feature>
<dbReference type="AlphaFoldDB" id="A0A4Q2U668"/>
<accession>A0A4Q2U668</accession>
<gene>
    <name evidence="2" type="ORF">D3273_10375</name>
</gene>
<name>A0A4Q2U668_9HYPH</name>
<proteinExistence type="predicted"/>
<keyword evidence="1" id="KW-0472">Membrane</keyword>
<dbReference type="Pfam" id="PF06170">
    <property type="entry name" value="DUF983"/>
    <property type="match status" value="1"/>
</dbReference>
<reference evidence="2 3" key="2">
    <citation type="submission" date="2019-02" db="EMBL/GenBank/DDBJ databases">
        <title>'Lichenibacterium ramalinii' gen. nov. sp. nov., 'Lichenibacterium minor' gen. nov. sp. nov.</title>
        <authorList>
            <person name="Pankratov T."/>
        </authorList>
    </citation>
    <scope>NUCLEOTIDE SEQUENCE [LARGE SCALE GENOMIC DNA]</scope>
    <source>
        <strain evidence="2 3">RmlP026</strain>
    </source>
</reference>
<dbReference type="RefSeq" id="WP_129226207.1">
    <property type="nucleotide sequence ID" value="NZ_QYBB01000009.1"/>
</dbReference>
<keyword evidence="1" id="KW-0812">Transmembrane</keyword>
<dbReference type="Proteomes" id="UP000290759">
    <property type="component" value="Unassembled WGS sequence"/>
</dbReference>
<dbReference type="EMBL" id="QYBB01000009">
    <property type="protein sequence ID" value="RYC32119.1"/>
    <property type="molecule type" value="Genomic_DNA"/>
</dbReference>
<sequence>MALADHPAVSPGPAGLRGRCPHCGRGKLFRGFIDVAERCTVCGLGYGFADAGDGPAFFVSFAALIVVVGLALVIDAAYEPPTWLLMLILLPLALALCLGTLRPVKGLMIGLQYRNKAEQGRIAK</sequence>
<evidence type="ECO:0000313" key="3">
    <source>
        <dbReference type="Proteomes" id="UP000290759"/>
    </source>
</evidence>
<evidence type="ECO:0000313" key="2">
    <source>
        <dbReference type="EMBL" id="RYC32119.1"/>
    </source>
</evidence>
<keyword evidence="1" id="KW-1133">Transmembrane helix</keyword>
<keyword evidence="3" id="KW-1185">Reference proteome</keyword>
<organism evidence="2 3">
    <name type="scientific">Lichenibacterium minor</name>
    <dbReference type="NCBI Taxonomy" id="2316528"/>
    <lineage>
        <taxon>Bacteria</taxon>
        <taxon>Pseudomonadati</taxon>
        <taxon>Pseudomonadota</taxon>
        <taxon>Alphaproteobacteria</taxon>
        <taxon>Hyphomicrobiales</taxon>
        <taxon>Lichenihabitantaceae</taxon>
        <taxon>Lichenibacterium</taxon>
    </lineage>
</organism>